<feature type="transmembrane region" description="Helical" evidence="1">
    <location>
        <begin position="64"/>
        <end position="82"/>
    </location>
</feature>
<dbReference type="EMBL" id="LVHI01000032">
    <property type="protein sequence ID" value="OAK51947.1"/>
    <property type="molecule type" value="Genomic_DNA"/>
</dbReference>
<organism evidence="2 3">
    <name type="scientific">Rhodococcoides kyotonense</name>
    <dbReference type="NCBI Taxonomy" id="398843"/>
    <lineage>
        <taxon>Bacteria</taxon>
        <taxon>Bacillati</taxon>
        <taxon>Actinomycetota</taxon>
        <taxon>Actinomycetes</taxon>
        <taxon>Mycobacteriales</taxon>
        <taxon>Nocardiaceae</taxon>
        <taxon>Rhodococcoides</taxon>
    </lineage>
</organism>
<comment type="caution">
    <text evidence="2">The sequence shown here is derived from an EMBL/GenBank/DDBJ whole genome shotgun (WGS) entry which is preliminary data.</text>
</comment>
<dbReference type="RefSeq" id="WP_068429879.1">
    <property type="nucleotide sequence ID" value="NZ_LVHI01000032.1"/>
</dbReference>
<keyword evidence="1" id="KW-0812">Transmembrane</keyword>
<accession>A0A177Y8W8</accession>
<gene>
    <name evidence="2" type="ORF">A3K89_09755</name>
</gene>
<reference evidence="2 3" key="1">
    <citation type="submission" date="2016-03" db="EMBL/GenBank/DDBJ databases">
        <title>Genome sequence of Rhodococcus kyotonensis KB10.</title>
        <authorList>
            <person name="Jeong H."/>
            <person name="Hong C.E."/>
            <person name="Jo S.H."/>
            <person name="Park J.M."/>
        </authorList>
    </citation>
    <scope>NUCLEOTIDE SEQUENCE [LARGE SCALE GENOMIC DNA]</scope>
    <source>
        <strain evidence="2 3">KB10</strain>
    </source>
</reference>
<sequence>MTSTASSLRGGAVGALVVTTAVAAHGLAGGGFPAGSSFVFLVIVGIGVGTLVAVPSPRHGRTHAALLLGGLALGQLAAHVALTVGNVHETAHAHSLLPRPPMLAFHLVAAVVGGALVHAAERLYGPVTSIVRAVLDPPLPLPDTSAPGRVGAAAYLHVPQRPFTTTISRRGPPK</sequence>
<feature type="transmembrane region" description="Helical" evidence="1">
    <location>
        <begin position="102"/>
        <end position="120"/>
    </location>
</feature>
<proteinExistence type="predicted"/>
<keyword evidence="1" id="KW-1133">Transmembrane helix</keyword>
<name>A0A177Y8W8_9NOCA</name>
<dbReference type="Proteomes" id="UP000077519">
    <property type="component" value="Unassembled WGS sequence"/>
</dbReference>
<protein>
    <submittedName>
        <fullName evidence="2">Uncharacterized protein</fullName>
    </submittedName>
</protein>
<evidence type="ECO:0000313" key="3">
    <source>
        <dbReference type="Proteomes" id="UP000077519"/>
    </source>
</evidence>
<feature type="transmembrane region" description="Helical" evidence="1">
    <location>
        <begin position="33"/>
        <end position="52"/>
    </location>
</feature>
<keyword evidence="1" id="KW-0472">Membrane</keyword>
<dbReference type="AlphaFoldDB" id="A0A177Y8W8"/>
<evidence type="ECO:0000313" key="2">
    <source>
        <dbReference type="EMBL" id="OAK51947.1"/>
    </source>
</evidence>
<evidence type="ECO:0000256" key="1">
    <source>
        <dbReference type="SAM" id="Phobius"/>
    </source>
</evidence>
<keyword evidence="3" id="KW-1185">Reference proteome</keyword>